<dbReference type="PANTHER" id="PTHR23407:SF1">
    <property type="entry name" value="5-FORMYLTETRAHYDROFOLATE CYCLO-LIGASE"/>
    <property type="match status" value="1"/>
</dbReference>
<dbReference type="InterPro" id="IPR024185">
    <property type="entry name" value="FTHF_cligase-like_sf"/>
</dbReference>
<dbReference type="EMBL" id="CM000776">
    <property type="protein sequence ID" value="EES88927.1"/>
    <property type="molecule type" value="Genomic_DNA"/>
</dbReference>
<comment type="cofactor">
    <cofactor evidence="4">
        <name>Mg(2+)</name>
        <dbReference type="ChEBI" id="CHEBI:18420"/>
    </cofactor>
</comment>
<sequence length="241" mass="29171">MLSVYYSYLFIQRNSLQNLKESYRQRYKANLKKIQDSKHSRFLDYRLEKRLDKLLKSLIYAHKKTSKAPISILFYYPLKSEFDCRKLLNSYRKSRNIQIFIPFMCGISFKIVKYRLPLQKKAFGIYEAKNSAFYFKKINIAIIPTLGMDKNFKRIGFGKGMYDRFFDTLKHKPTNIFICRGIHYTHQTITEKHDVQSNFFITPFASLKLEDQKYDNLDYCQFRFISLSRWRRKLPYFTQTF</sequence>
<keyword evidence="6" id="KW-1185">Reference proteome</keyword>
<dbReference type="GO" id="GO:0005524">
    <property type="term" value="F:ATP binding"/>
    <property type="evidence" value="ECO:0007669"/>
    <property type="project" value="UniProtKB-KW"/>
</dbReference>
<dbReference type="EC" id="6.3.3.2" evidence="4"/>
<evidence type="ECO:0000256" key="1">
    <source>
        <dbReference type="ARBA" id="ARBA00010638"/>
    </source>
</evidence>
<evidence type="ECO:0000256" key="2">
    <source>
        <dbReference type="ARBA" id="ARBA00022741"/>
    </source>
</evidence>
<accession>C5ZW08</accession>
<dbReference type="PANTHER" id="PTHR23407">
    <property type="entry name" value="ATPASE INHIBITOR/5-FORMYLTETRAHYDROFOLATE CYCLO-LIGASE"/>
    <property type="match status" value="1"/>
</dbReference>
<dbReference type="NCBIfam" id="TIGR02727">
    <property type="entry name" value="MTHFS_bact"/>
    <property type="match status" value="1"/>
</dbReference>
<reference evidence="5 6" key="1">
    <citation type="journal article" date="2009" name="J. Bacteriol.">
        <title>Genome sequence of the emerging pathogen Helicobacter canadensis.</title>
        <authorList>
            <person name="Loman N.J."/>
            <person name="Snyder L.A."/>
            <person name="Linton J.D."/>
            <person name="Langdon R."/>
            <person name="Lawson A.J."/>
            <person name="Weinstock G.M."/>
            <person name="Wren B.W."/>
            <person name="Pallen M.J."/>
        </authorList>
    </citation>
    <scope>NUCLEOTIDE SEQUENCE [LARGE SCALE GENOMIC DNA]</scope>
    <source>
        <strain evidence="5 6">MIT 98-5491</strain>
    </source>
</reference>
<organism evidence="5 6">
    <name type="scientific">Helicobacter canadensis MIT 98-5491</name>
    <dbReference type="NCBI Taxonomy" id="537970"/>
    <lineage>
        <taxon>Bacteria</taxon>
        <taxon>Pseudomonadati</taxon>
        <taxon>Campylobacterota</taxon>
        <taxon>Epsilonproteobacteria</taxon>
        <taxon>Campylobacterales</taxon>
        <taxon>Helicobacteraceae</taxon>
        <taxon>Helicobacter</taxon>
    </lineage>
</organism>
<comment type="similarity">
    <text evidence="1 4">Belongs to the 5-formyltetrahydrofolate cyclo-ligase family.</text>
</comment>
<dbReference type="Pfam" id="PF01812">
    <property type="entry name" value="5-FTHF_cyc-lig"/>
    <property type="match status" value="1"/>
</dbReference>
<evidence type="ECO:0000313" key="5">
    <source>
        <dbReference type="EMBL" id="EES88927.1"/>
    </source>
</evidence>
<proteinExistence type="inferred from homology"/>
<dbReference type="HOGENOM" id="CLU_066245_3_0_7"/>
<evidence type="ECO:0000256" key="4">
    <source>
        <dbReference type="RuleBase" id="RU361279"/>
    </source>
</evidence>
<name>C5ZW08_9HELI</name>
<dbReference type="Proteomes" id="UP000007032">
    <property type="component" value="Chromosome"/>
</dbReference>
<evidence type="ECO:0000256" key="3">
    <source>
        <dbReference type="ARBA" id="ARBA00022840"/>
    </source>
</evidence>
<dbReference type="eggNOG" id="COG0212">
    <property type="taxonomic scope" value="Bacteria"/>
</dbReference>
<comment type="catalytic activity">
    <reaction evidence="4">
        <text>(6S)-5-formyl-5,6,7,8-tetrahydrofolate + ATP = (6R)-5,10-methenyltetrahydrofolate + ADP + phosphate</text>
        <dbReference type="Rhea" id="RHEA:10488"/>
        <dbReference type="ChEBI" id="CHEBI:30616"/>
        <dbReference type="ChEBI" id="CHEBI:43474"/>
        <dbReference type="ChEBI" id="CHEBI:57455"/>
        <dbReference type="ChEBI" id="CHEBI:57457"/>
        <dbReference type="ChEBI" id="CHEBI:456216"/>
        <dbReference type="EC" id="6.3.3.2"/>
    </reaction>
</comment>
<dbReference type="SUPFAM" id="SSF100950">
    <property type="entry name" value="NagB/RpiA/CoA transferase-like"/>
    <property type="match status" value="1"/>
</dbReference>
<keyword evidence="4" id="KW-0479">Metal-binding</keyword>
<dbReference type="GO" id="GO:0046872">
    <property type="term" value="F:metal ion binding"/>
    <property type="evidence" value="ECO:0007669"/>
    <property type="project" value="UniProtKB-KW"/>
</dbReference>
<keyword evidence="3 4" id="KW-0067">ATP-binding</keyword>
<dbReference type="Gene3D" id="3.40.50.10420">
    <property type="entry name" value="NagB/RpiA/CoA transferase-like"/>
    <property type="match status" value="1"/>
</dbReference>
<gene>
    <name evidence="5" type="ORF">HCAN_0206</name>
</gene>
<dbReference type="GO" id="GO:0035999">
    <property type="term" value="P:tetrahydrofolate interconversion"/>
    <property type="evidence" value="ECO:0007669"/>
    <property type="project" value="TreeGrafter"/>
</dbReference>
<keyword evidence="2 4" id="KW-0547">Nucleotide-binding</keyword>
<dbReference type="STRING" id="537970.HCAN_0206"/>
<protein>
    <recommendedName>
        <fullName evidence="4">5-formyltetrahydrofolate cyclo-ligase</fullName>
        <ecNumber evidence="4">6.3.3.2</ecNumber>
    </recommendedName>
</protein>
<dbReference type="GO" id="GO:0030272">
    <property type="term" value="F:5-formyltetrahydrofolate cyclo-ligase activity"/>
    <property type="evidence" value="ECO:0007669"/>
    <property type="project" value="UniProtKB-EC"/>
</dbReference>
<evidence type="ECO:0000313" key="6">
    <source>
        <dbReference type="Proteomes" id="UP000007032"/>
    </source>
</evidence>
<dbReference type="InterPro" id="IPR002698">
    <property type="entry name" value="FTHF_cligase"/>
</dbReference>
<dbReference type="InterPro" id="IPR037171">
    <property type="entry name" value="NagB/RpiA_transferase-like"/>
</dbReference>
<dbReference type="GO" id="GO:0009396">
    <property type="term" value="P:folic acid-containing compound biosynthetic process"/>
    <property type="evidence" value="ECO:0007669"/>
    <property type="project" value="TreeGrafter"/>
</dbReference>
<dbReference type="AlphaFoldDB" id="C5ZW08"/>
<keyword evidence="4" id="KW-0460">Magnesium</keyword>